<feature type="region of interest" description="Disordered" evidence="1">
    <location>
        <begin position="1"/>
        <end position="21"/>
    </location>
</feature>
<evidence type="ECO:0000313" key="2">
    <source>
        <dbReference type="EMBL" id="KAF2707859.1"/>
    </source>
</evidence>
<dbReference type="AlphaFoldDB" id="A0A6G1K4P5"/>
<reference evidence="2" key="1">
    <citation type="journal article" date="2020" name="Stud. Mycol.">
        <title>101 Dothideomycetes genomes: a test case for predicting lifestyles and emergence of pathogens.</title>
        <authorList>
            <person name="Haridas S."/>
            <person name="Albert R."/>
            <person name="Binder M."/>
            <person name="Bloem J."/>
            <person name="Labutti K."/>
            <person name="Salamov A."/>
            <person name="Andreopoulos B."/>
            <person name="Baker S."/>
            <person name="Barry K."/>
            <person name="Bills G."/>
            <person name="Bluhm B."/>
            <person name="Cannon C."/>
            <person name="Castanera R."/>
            <person name="Culley D."/>
            <person name="Daum C."/>
            <person name="Ezra D."/>
            <person name="Gonzalez J."/>
            <person name="Henrissat B."/>
            <person name="Kuo A."/>
            <person name="Liang C."/>
            <person name="Lipzen A."/>
            <person name="Lutzoni F."/>
            <person name="Magnuson J."/>
            <person name="Mondo S."/>
            <person name="Nolan M."/>
            <person name="Ohm R."/>
            <person name="Pangilinan J."/>
            <person name="Park H.-J."/>
            <person name="Ramirez L."/>
            <person name="Alfaro M."/>
            <person name="Sun H."/>
            <person name="Tritt A."/>
            <person name="Yoshinaga Y."/>
            <person name="Zwiers L.-H."/>
            <person name="Turgeon B."/>
            <person name="Goodwin S."/>
            <person name="Spatafora J."/>
            <person name="Crous P."/>
            <person name="Grigoriev I."/>
        </authorList>
    </citation>
    <scope>NUCLEOTIDE SEQUENCE</scope>
    <source>
        <strain evidence="2">CBS 279.74</strain>
    </source>
</reference>
<proteinExistence type="predicted"/>
<name>A0A6G1K4P5_9PLEO</name>
<accession>A0A6G1K4P5</accession>
<dbReference type="Proteomes" id="UP000799428">
    <property type="component" value="Unassembled WGS sequence"/>
</dbReference>
<evidence type="ECO:0000256" key="1">
    <source>
        <dbReference type="SAM" id="MobiDB-lite"/>
    </source>
</evidence>
<sequence>MYLGEARRGEKRQKGRNDELWRPKEVSDDDAQILLLLLLPFASTLASRVVMAQSLFFWGGVTVFHVTSRPSQPASL</sequence>
<gene>
    <name evidence="2" type="ORF">K504DRAFT_458341</name>
</gene>
<evidence type="ECO:0000313" key="3">
    <source>
        <dbReference type="Proteomes" id="UP000799428"/>
    </source>
</evidence>
<keyword evidence="3" id="KW-1185">Reference proteome</keyword>
<protein>
    <submittedName>
        <fullName evidence="2">Uncharacterized protein</fullName>
    </submittedName>
</protein>
<dbReference type="EMBL" id="MU005773">
    <property type="protein sequence ID" value="KAF2707859.1"/>
    <property type="molecule type" value="Genomic_DNA"/>
</dbReference>
<organism evidence="2 3">
    <name type="scientific">Pleomassaria siparia CBS 279.74</name>
    <dbReference type="NCBI Taxonomy" id="1314801"/>
    <lineage>
        <taxon>Eukaryota</taxon>
        <taxon>Fungi</taxon>
        <taxon>Dikarya</taxon>
        <taxon>Ascomycota</taxon>
        <taxon>Pezizomycotina</taxon>
        <taxon>Dothideomycetes</taxon>
        <taxon>Pleosporomycetidae</taxon>
        <taxon>Pleosporales</taxon>
        <taxon>Pleomassariaceae</taxon>
        <taxon>Pleomassaria</taxon>
    </lineage>
</organism>